<dbReference type="EMBL" id="FNXT01001227">
    <property type="protein sequence ID" value="SZX75259.1"/>
    <property type="molecule type" value="Genomic_DNA"/>
</dbReference>
<gene>
    <name evidence="1" type="ORF">BQ4739_LOCUS15548</name>
</gene>
<sequence>MVPGVEVWVQAQQQLGVQTDIPAAAVTICCGCNWDFVDFSARETSDATLAGLLQLAMKSRRPAVAATAAAALQRLPALLEPGTVRLLLVTAAMRQHSEALQHLAALAAVQQHVDAATLQTVLIELVTHADNSSYVQLLRRFPAAAAQLKRSTVAELLQAAVERGRCVWVQQLCKLPGAQRLSSNVTAQLLQTAVDRGYCECTYYLCSLSAARRLGNEAVAELLEAAVKCPEDVTQWAVSDCIHHLCRLPAAQQLSSEVLASLLHAAVQRNSGAGADWLCKLPAAQQLSSSCVTELLCAAAKQRNQVVMQGVCRLPAAVNLKVSEDFGARLQHVASTAAAVLATVCSPTGVSLSPL</sequence>
<keyword evidence="2" id="KW-1185">Reference proteome</keyword>
<evidence type="ECO:0000313" key="1">
    <source>
        <dbReference type="EMBL" id="SZX75259.1"/>
    </source>
</evidence>
<name>A0A383WDR5_TETOB</name>
<protein>
    <submittedName>
        <fullName evidence="1">Uncharacterized protein</fullName>
    </submittedName>
</protein>
<dbReference type="AlphaFoldDB" id="A0A383WDR5"/>
<evidence type="ECO:0000313" key="2">
    <source>
        <dbReference type="Proteomes" id="UP000256970"/>
    </source>
</evidence>
<accession>A0A383WDR5</accession>
<dbReference type="Proteomes" id="UP000256970">
    <property type="component" value="Unassembled WGS sequence"/>
</dbReference>
<proteinExistence type="predicted"/>
<organism evidence="1 2">
    <name type="scientific">Tetradesmus obliquus</name>
    <name type="common">Green alga</name>
    <name type="synonym">Acutodesmus obliquus</name>
    <dbReference type="NCBI Taxonomy" id="3088"/>
    <lineage>
        <taxon>Eukaryota</taxon>
        <taxon>Viridiplantae</taxon>
        <taxon>Chlorophyta</taxon>
        <taxon>core chlorophytes</taxon>
        <taxon>Chlorophyceae</taxon>
        <taxon>CS clade</taxon>
        <taxon>Sphaeropleales</taxon>
        <taxon>Scenedesmaceae</taxon>
        <taxon>Tetradesmus</taxon>
    </lineage>
</organism>
<reference evidence="1 2" key="1">
    <citation type="submission" date="2016-10" db="EMBL/GenBank/DDBJ databases">
        <authorList>
            <person name="Cai Z."/>
        </authorList>
    </citation>
    <scope>NUCLEOTIDE SEQUENCE [LARGE SCALE GENOMIC DNA]</scope>
</reference>